<feature type="coiled-coil region" evidence="1">
    <location>
        <begin position="72"/>
        <end position="99"/>
    </location>
</feature>
<keyword evidence="3" id="KW-1185">Reference proteome</keyword>
<proteinExistence type="predicted"/>
<dbReference type="EMBL" id="VOOR01000003">
    <property type="protein sequence ID" value="TXB68899.1"/>
    <property type="molecule type" value="Genomic_DNA"/>
</dbReference>
<dbReference type="OrthoDB" id="9870832at2"/>
<reference evidence="2 3" key="1">
    <citation type="submission" date="2019-08" db="EMBL/GenBank/DDBJ databases">
        <title>Genome of Phaeodactylibacter luteus.</title>
        <authorList>
            <person name="Bowman J.P."/>
        </authorList>
    </citation>
    <scope>NUCLEOTIDE SEQUENCE [LARGE SCALE GENOMIC DNA]</scope>
    <source>
        <strain evidence="2 3">KCTC 42180</strain>
    </source>
</reference>
<organism evidence="2 3">
    <name type="scientific">Phaeodactylibacter luteus</name>
    <dbReference type="NCBI Taxonomy" id="1564516"/>
    <lineage>
        <taxon>Bacteria</taxon>
        <taxon>Pseudomonadati</taxon>
        <taxon>Bacteroidota</taxon>
        <taxon>Saprospiria</taxon>
        <taxon>Saprospirales</taxon>
        <taxon>Haliscomenobacteraceae</taxon>
        <taxon>Phaeodactylibacter</taxon>
    </lineage>
</organism>
<keyword evidence="1" id="KW-0175">Coiled coil</keyword>
<gene>
    <name evidence="2" type="ORF">FRY97_02190</name>
</gene>
<evidence type="ECO:0000313" key="3">
    <source>
        <dbReference type="Proteomes" id="UP000321580"/>
    </source>
</evidence>
<dbReference type="RefSeq" id="WP_147165786.1">
    <property type="nucleotide sequence ID" value="NZ_VOOR01000003.1"/>
</dbReference>
<dbReference type="AlphaFoldDB" id="A0A5C6S2P8"/>
<comment type="caution">
    <text evidence="2">The sequence shown here is derived from an EMBL/GenBank/DDBJ whole genome shotgun (WGS) entry which is preliminary data.</text>
</comment>
<sequence>MRIRLGTFIAVAIALACAPIDNRQPPGSEDVFAVRDSIRNVLLLRLGEAKQAINRRSEMLERKAYSVGSREAKALRAEAAQLEKYYQQLNARSQVLEQDSILGQWFSQQGALEVELLEVSQALGQPF</sequence>
<accession>A0A5C6S2P8</accession>
<evidence type="ECO:0000256" key="1">
    <source>
        <dbReference type="SAM" id="Coils"/>
    </source>
</evidence>
<name>A0A5C6S2P8_9BACT</name>
<evidence type="ECO:0000313" key="2">
    <source>
        <dbReference type="EMBL" id="TXB68899.1"/>
    </source>
</evidence>
<protein>
    <submittedName>
        <fullName evidence="2">Uncharacterized protein</fullName>
    </submittedName>
</protein>
<dbReference type="Proteomes" id="UP000321580">
    <property type="component" value="Unassembled WGS sequence"/>
</dbReference>
<dbReference type="PROSITE" id="PS51257">
    <property type="entry name" value="PROKAR_LIPOPROTEIN"/>
    <property type="match status" value="1"/>
</dbReference>